<dbReference type="SMART" id="SM00086">
    <property type="entry name" value="PAC"/>
    <property type="match status" value="2"/>
</dbReference>
<reference evidence="5" key="1">
    <citation type="journal article" date="2019" name="Int. J. Syst. Evol. Microbiol.">
        <title>The Global Catalogue of Microorganisms (GCM) 10K type strain sequencing project: providing services to taxonomists for standard genome sequencing and annotation.</title>
        <authorList>
            <consortium name="The Broad Institute Genomics Platform"/>
            <consortium name="The Broad Institute Genome Sequencing Center for Infectious Disease"/>
            <person name="Wu L."/>
            <person name="Ma J."/>
        </authorList>
    </citation>
    <scope>NUCLEOTIDE SEQUENCE [LARGE SCALE GENOMIC DNA]</scope>
    <source>
        <strain evidence="5">CCUG 73951</strain>
    </source>
</reference>
<dbReference type="InterPro" id="IPR029787">
    <property type="entry name" value="Nucleotide_cyclase"/>
</dbReference>
<feature type="domain" description="GGDEF" evidence="3">
    <location>
        <begin position="422"/>
        <end position="555"/>
    </location>
</feature>
<evidence type="ECO:0000313" key="5">
    <source>
        <dbReference type="Proteomes" id="UP001596494"/>
    </source>
</evidence>
<dbReference type="Gene3D" id="3.30.450.20">
    <property type="entry name" value="PAS domain"/>
    <property type="match status" value="3"/>
</dbReference>
<dbReference type="NCBIfam" id="TIGR00229">
    <property type="entry name" value="sensory_box"/>
    <property type="match status" value="2"/>
</dbReference>
<dbReference type="PROSITE" id="PS50112">
    <property type="entry name" value="PAS"/>
    <property type="match status" value="2"/>
</dbReference>
<feature type="domain" description="PAS" evidence="1">
    <location>
        <begin position="139"/>
        <end position="208"/>
    </location>
</feature>
<keyword evidence="4" id="KW-0548">Nucleotidyltransferase</keyword>
<dbReference type="Gene3D" id="3.30.70.270">
    <property type="match status" value="1"/>
</dbReference>
<dbReference type="SMART" id="SM00091">
    <property type="entry name" value="PAS"/>
    <property type="match status" value="2"/>
</dbReference>
<dbReference type="InterPro" id="IPR001610">
    <property type="entry name" value="PAC"/>
</dbReference>
<feature type="domain" description="PAC" evidence="2">
    <location>
        <begin position="211"/>
        <end position="263"/>
    </location>
</feature>
<dbReference type="PANTHER" id="PTHR44757:SF2">
    <property type="entry name" value="BIOFILM ARCHITECTURE MAINTENANCE PROTEIN MBAA"/>
    <property type="match status" value="1"/>
</dbReference>
<feature type="domain" description="PAS" evidence="1">
    <location>
        <begin position="264"/>
        <end position="335"/>
    </location>
</feature>
<dbReference type="InterPro" id="IPR000014">
    <property type="entry name" value="PAS"/>
</dbReference>
<dbReference type="Pfam" id="PF00990">
    <property type="entry name" value="GGDEF"/>
    <property type="match status" value="1"/>
</dbReference>
<dbReference type="RefSeq" id="WP_289216473.1">
    <property type="nucleotide sequence ID" value="NZ_JAPVRC010000006.1"/>
</dbReference>
<name>A0ABW2K3P8_9BACI</name>
<dbReference type="Proteomes" id="UP001596494">
    <property type="component" value="Unassembled WGS sequence"/>
</dbReference>
<dbReference type="PROSITE" id="PS50113">
    <property type="entry name" value="PAC"/>
    <property type="match status" value="2"/>
</dbReference>
<dbReference type="NCBIfam" id="TIGR00254">
    <property type="entry name" value="GGDEF"/>
    <property type="match status" value="1"/>
</dbReference>
<dbReference type="GO" id="GO:0052621">
    <property type="term" value="F:diguanylate cyclase activity"/>
    <property type="evidence" value="ECO:0007669"/>
    <property type="project" value="UniProtKB-EC"/>
</dbReference>
<dbReference type="SMART" id="SM00267">
    <property type="entry name" value="GGDEF"/>
    <property type="match status" value="1"/>
</dbReference>
<dbReference type="EMBL" id="JBHTBY010000008">
    <property type="protein sequence ID" value="MFC7321375.1"/>
    <property type="molecule type" value="Genomic_DNA"/>
</dbReference>
<dbReference type="SUPFAM" id="SSF55785">
    <property type="entry name" value="PYP-like sensor domain (PAS domain)"/>
    <property type="match status" value="2"/>
</dbReference>
<organism evidence="4 5">
    <name type="scientific">Halobacillus campisalis</name>
    <dbReference type="NCBI Taxonomy" id="435909"/>
    <lineage>
        <taxon>Bacteria</taxon>
        <taxon>Bacillati</taxon>
        <taxon>Bacillota</taxon>
        <taxon>Bacilli</taxon>
        <taxon>Bacillales</taxon>
        <taxon>Bacillaceae</taxon>
        <taxon>Halobacillus</taxon>
    </lineage>
</organism>
<dbReference type="Pfam" id="PF13426">
    <property type="entry name" value="PAS_9"/>
    <property type="match status" value="3"/>
</dbReference>
<protein>
    <submittedName>
        <fullName evidence="4">Diguanylate cyclase domain-containing protein</fullName>
        <ecNumber evidence="4">2.7.7.65</ecNumber>
    </submittedName>
</protein>
<dbReference type="CDD" id="cd00130">
    <property type="entry name" value="PAS"/>
    <property type="match status" value="2"/>
</dbReference>
<keyword evidence="5" id="KW-1185">Reference proteome</keyword>
<evidence type="ECO:0000259" key="1">
    <source>
        <dbReference type="PROSITE" id="PS50112"/>
    </source>
</evidence>
<accession>A0ABW2K3P8</accession>
<dbReference type="InterPro" id="IPR035965">
    <property type="entry name" value="PAS-like_dom_sf"/>
</dbReference>
<comment type="caution">
    <text evidence="4">The sequence shown here is derived from an EMBL/GenBank/DDBJ whole genome shotgun (WGS) entry which is preliminary data.</text>
</comment>
<dbReference type="InterPro" id="IPR000160">
    <property type="entry name" value="GGDEF_dom"/>
</dbReference>
<gene>
    <name evidence="4" type="ORF">ACFQMN_10815</name>
</gene>
<dbReference type="PROSITE" id="PS50887">
    <property type="entry name" value="GGDEF"/>
    <property type="match status" value="1"/>
</dbReference>
<dbReference type="InterPro" id="IPR000700">
    <property type="entry name" value="PAS-assoc_C"/>
</dbReference>
<dbReference type="EC" id="2.7.7.65" evidence="4"/>
<evidence type="ECO:0000259" key="3">
    <source>
        <dbReference type="PROSITE" id="PS50887"/>
    </source>
</evidence>
<dbReference type="CDD" id="cd01949">
    <property type="entry name" value="GGDEF"/>
    <property type="match status" value="1"/>
</dbReference>
<dbReference type="SUPFAM" id="SSF55073">
    <property type="entry name" value="Nucleotide cyclase"/>
    <property type="match status" value="1"/>
</dbReference>
<feature type="domain" description="PAC" evidence="2">
    <location>
        <begin position="337"/>
        <end position="389"/>
    </location>
</feature>
<keyword evidence="4" id="KW-0808">Transferase</keyword>
<dbReference type="InterPro" id="IPR043128">
    <property type="entry name" value="Rev_trsase/Diguanyl_cyclase"/>
</dbReference>
<dbReference type="InterPro" id="IPR052155">
    <property type="entry name" value="Biofilm_reg_signaling"/>
</dbReference>
<sequence>MTPSLNVLKEDDLQLLKELGSCMSDCLFIMKVEGSQLIYEFMNDSGYELARLNRKDLGKSLYECLPESEAAFLTNQYEEVLELHHKISYKDTVVFPDVQYLAETTLFPLKNAQSHITYILAVTKNISMYSMKSPEMRHLNRIFSSYTENTEEAFALFDVDLNFLRINESFYRIFGYQKSELYAQSWFVIYPNTQEDFLKLIKKLKTGMKLKRFEYQMQRKNGEWMTASIGLTAITDENGDYTRIVMILEDISEKVNTKKQLVESENRYRLIADHSQDLIKIIDREGIVQYASPSHSHVLGYEPSDLVGNKYIEHIYSEDHKVIKENSLSLLTDLQELRYEVRMIKNNGEVLWVETRLTPVKNEEGGYTKIVSTTRDITKRKRAEDKLRQLAYTDHLTGLTNRRVFEDYLSDIHAGRTEVQVNKFALIYLDGDQFKSVNDEFGHNIGDELLRYIGERLERAVRKEDIVSRVGGDEFAILLPNVSSSKEAESVARRIIESIRQLFYIQDHTFNFTCSLGISIYPDDSNEIEDIQKFADLALYEAKKRGRSQHIFYSSLQSENQHS</sequence>
<evidence type="ECO:0000259" key="2">
    <source>
        <dbReference type="PROSITE" id="PS50113"/>
    </source>
</evidence>
<dbReference type="PANTHER" id="PTHR44757">
    <property type="entry name" value="DIGUANYLATE CYCLASE DGCP"/>
    <property type="match status" value="1"/>
</dbReference>
<evidence type="ECO:0000313" key="4">
    <source>
        <dbReference type="EMBL" id="MFC7321375.1"/>
    </source>
</evidence>
<proteinExistence type="predicted"/>